<reference evidence="3" key="1">
    <citation type="submission" date="2017-01" db="EMBL/GenBank/DDBJ databases">
        <title>Comparative genomics of anhydrobiosis in the tardigrade Hypsibius dujardini.</title>
        <authorList>
            <person name="Yoshida Y."/>
            <person name="Koutsovoulos G."/>
            <person name="Laetsch D."/>
            <person name="Stevens L."/>
            <person name="Kumar S."/>
            <person name="Horikawa D."/>
            <person name="Ishino K."/>
            <person name="Komine S."/>
            <person name="Tomita M."/>
            <person name="Blaxter M."/>
            <person name="Arakawa K."/>
        </authorList>
    </citation>
    <scope>NUCLEOTIDE SEQUENCE [LARGE SCALE GENOMIC DNA]</scope>
    <source>
        <strain evidence="3">Z151</strain>
    </source>
</reference>
<evidence type="ECO:0008006" key="4">
    <source>
        <dbReference type="Google" id="ProtNLM"/>
    </source>
</evidence>
<keyword evidence="1" id="KW-1133">Transmembrane helix</keyword>
<feature type="transmembrane region" description="Helical" evidence="1">
    <location>
        <begin position="76"/>
        <end position="98"/>
    </location>
</feature>
<keyword evidence="1" id="KW-0472">Membrane</keyword>
<gene>
    <name evidence="2" type="ORF">BV898_18063</name>
</gene>
<organism evidence="2 3">
    <name type="scientific">Hypsibius exemplaris</name>
    <name type="common">Freshwater tardigrade</name>
    <dbReference type="NCBI Taxonomy" id="2072580"/>
    <lineage>
        <taxon>Eukaryota</taxon>
        <taxon>Metazoa</taxon>
        <taxon>Ecdysozoa</taxon>
        <taxon>Tardigrada</taxon>
        <taxon>Eutardigrada</taxon>
        <taxon>Parachela</taxon>
        <taxon>Hypsibioidea</taxon>
        <taxon>Hypsibiidae</taxon>
        <taxon>Hypsibius</taxon>
    </lineage>
</organism>
<name>A0A9X6NGN8_HYPEX</name>
<evidence type="ECO:0000256" key="1">
    <source>
        <dbReference type="SAM" id="Phobius"/>
    </source>
</evidence>
<feature type="transmembrane region" description="Helical" evidence="1">
    <location>
        <begin position="45"/>
        <end position="64"/>
    </location>
</feature>
<keyword evidence="1" id="KW-0812">Transmembrane</keyword>
<evidence type="ECO:0000313" key="2">
    <source>
        <dbReference type="EMBL" id="OWA53642.1"/>
    </source>
</evidence>
<dbReference type="EMBL" id="MTYJ01000336">
    <property type="protein sequence ID" value="OWA53642.1"/>
    <property type="molecule type" value="Genomic_DNA"/>
</dbReference>
<comment type="caution">
    <text evidence="2">The sequence shown here is derived from an EMBL/GenBank/DDBJ whole genome shotgun (WGS) entry which is preliminary data.</text>
</comment>
<evidence type="ECO:0000313" key="3">
    <source>
        <dbReference type="Proteomes" id="UP000192578"/>
    </source>
</evidence>
<proteinExistence type="predicted"/>
<dbReference type="Proteomes" id="UP000192578">
    <property type="component" value="Unassembled WGS sequence"/>
</dbReference>
<sequence>MNLSIGDRALSSRNADRFCLLPPGDLSSHPPSLYERNLIQLWEGLAGWLCVFGAGGNFLLLLVLMNFPKLRSGAGFLVMILLTDYLVLCAILVPPSIYPAPNFRQIWPRSGEILHILPHEI</sequence>
<protein>
    <recommendedName>
        <fullName evidence="4">G-protein coupled receptors family 1 profile domain-containing protein</fullName>
    </recommendedName>
</protein>
<accession>A0A9X6NGN8</accession>
<dbReference type="AlphaFoldDB" id="A0A9X6NGN8"/>
<keyword evidence="3" id="KW-1185">Reference proteome</keyword>